<dbReference type="EMBL" id="JAVRIC010000004">
    <property type="protein sequence ID" value="MDT0496496.1"/>
    <property type="molecule type" value="Genomic_DNA"/>
</dbReference>
<evidence type="ECO:0000313" key="2">
    <source>
        <dbReference type="Proteomes" id="UP001254608"/>
    </source>
</evidence>
<reference evidence="1 2" key="1">
    <citation type="submission" date="2023-09" db="EMBL/GenBank/DDBJ databases">
        <authorList>
            <person name="Rey-Velasco X."/>
        </authorList>
    </citation>
    <scope>NUCLEOTIDE SEQUENCE [LARGE SCALE GENOMIC DNA]</scope>
    <source>
        <strain evidence="1 2">W345</strain>
    </source>
</reference>
<sequence length="99" mass="11365">MNDSTHTARNAPPDVCEFNRRAAKALRSVEFRAAPDGGQSFDERFGADIVKWIDNNVSLTDKQQLSLFRLVDRYHRQIWDKTAVAFAQRALDGRRRAET</sequence>
<comment type="caution">
    <text evidence="1">The sequence shown here is derived from an EMBL/GenBank/DDBJ whole genome shotgun (WGS) entry which is preliminary data.</text>
</comment>
<dbReference type="Proteomes" id="UP001254608">
    <property type="component" value="Unassembled WGS sequence"/>
</dbReference>
<proteinExistence type="predicted"/>
<accession>A0ABU2WF76</accession>
<organism evidence="1 2">
    <name type="scientific">Banduia mediterranea</name>
    <dbReference type="NCBI Taxonomy" id="3075609"/>
    <lineage>
        <taxon>Bacteria</taxon>
        <taxon>Pseudomonadati</taxon>
        <taxon>Pseudomonadota</taxon>
        <taxon>Gammaproteobacteria</taxon>
        <taxon>Nevskiales</taxon>
        <taxon>Algiphilaceae</taxon>
        <taxon>Banduia</taxon>
    </lineage>
</organism>
<protein>
    <submittedName>
        <fullName evidence="1">Uncharacterized protein</fullName>
    </submittedName>
</protein>
<gene>
    <name evidence="1" type="ORF">RM530_03835</name>
</gene>
<evidence type="ECO:0000313" key="1">
    <source>
        <dbReference type="EMBL" id="MDT0496496.1"/>
    </source>
</evidence>
<keyword evidence="2" id="KW-1185">Reference proteome</keyword>
<name>A0ABU2WF76_9GAMM</name>
<dbReference type="RefSeq" id="WP_311363888.1">
    <property type="nucleotide sequence ID" value="NZ_JAVRIC010000004.1"/>
</dbReference>